<gene>
    <name evidence="1" type="ORF">T12_14438</name>
</gene>
<dbReference type="AlphaFoldDB" id="A0A0V0Z1Q0"/>
<name>A0A0V0Z1Q0_9BILA</name>
<comment type="caution">
    <text evidence="1">The sequence shown here is derived from an EMBL/GenBank/DDBJ whole genome shotgun (WGS) entry which is preliminary data.</text>
</comment>
<evidence type="ECO:0000313" key="2">
    <source>
        <dbReference type="Proteomes" id="UP000054783"/>
    </source>
</evidence>
<evidence type="ECO:0000313" key="1">
    <source>
        <dbReference type="EMBL" id="KRY06332.1"/>
    </source>
</evidence>
<sequence length="44" mass="5424">MFKIFETDNRFSYIISFLELRVHIYDVKRVLARTRMDDIPMNND</sequence>
<keyword evidence="2" id="KW-1185">Reference proteome</keyword>
<proteinExistence type="predicted"/>
<protein>
    <submittedName>
        <fullName evidence="1">Uncharacterized protein</fullName>
    </submittedName>
</protein>
<organism evidence="1 2">
    <name type="scientific">Trichinella patagoniensis</name>
    <dbReference type="NCBI Taxonomy" id="990121"/>
    <lineage>
        <taxon>Eukaryota</taxon>
        <taxon>Metazoa</taxon>
        <taxon>Ecdysozoa</taxon>
        <taxon>Nematoda</taxon>
        <taxon>Enoplea</taxon>
        <taxon>Dorylaimia</taxon>
        <taxon>Trichinellida</taxon>
        <taxon>Trichinellidae</taxon>
        <taxon>Trichinella</taxon>
    </lineage>
</organism>
<reference evidence="1 2" key="1">
    <citation type="submission" date="2015-01" db="EMBL/GenBank/DDBJ databases">
        <title>Evolution of Trichinella species and genotypes.</title>
        <authorList>
            <person name="Korhonen P.K."/>
            <person name="Edoardo P."/>
            <person name="Giuseppe L.R."/>
            <person name="Gasser R.B."/>
        </authorList>
    </citation>
    <scope>NUCLEOTIDE SEQUENCE [LARGE SCALE GENOMIC DNA]</scope>
    <source>
        <strain evidence="1">ISS2496</strain>
    </source>
</reference>
<accession>A0A0V0Z1Q0</accession>
<dbReference type="Proteomes" id="UP000054783">
    <property type="component" value="Unassembled WGS sequence"/>
</dbReference>
<dbReference type="EMBL" id="JYDQ01000835">
    <property type="protein sequence ID" value="KRY06332.1"/>
    <property type="molecule type" value="Genomic_DNA"/>
</dbReference>